<proteinExistence type="predicted"/>
<reference evidence="1" key="2">
    <citation type="submission" date="2011-02" db="EMBL/GenBank/DDBJ databases">
        <authorList>
            <person name="MacLean D."/>
        </authorList>
    </citation>
    <scope>NUCLEOTIDE SEQUENCE</scope>
</reference>
<organism evidence="1">
    <name type="scientific">Albugo laibachii Nc14</name>
    <dbReference type="NCBI Taxonomy" id="890382"/>
    <lineage>
        <taxon>Eukaryota</taxon>
        <taxon>Sar</taxon>
        <taxon>Stramenopiles</taxon>
        <taxon>Oomycota</taxon>
        <taxon>Peronosporomycetes</taxon>
        <taxon>Albuginales</taxon>
        <taxon>Albuginaceae</taxon>
        <taxon>Albugo</taxon>
    </lineage>
</organism>
<name>F0X0H8_9STRA</name>
<accession>F0X0H8</accession>
<dbReference type="EMBL" id="FR824531">
    <property type="protein sequence ID" value="CCA27268.1"/>
    <property type="molecule type" value="Genomic_DNA"/>
</dbReference>
<reference evidence="1" key="1">
    <citation type="journal article" date="2011" name="PLoS Biol.">
        <title>Gene gain and loss during evolution of obligate parasitism in the white rust pathogen of Arabidopsis thaliana.</title>
        <authorList>
            <person name="Kemen E."/>
            <person name="Gardiner A."/>
            <person name="Schultz-Larsen T."/>
            <person name="Kemen A.C."/>
            <person name="Balmuth A.L."/>
            <person name="Robert-Seilaniantz A."/>
            <person name="Bailey K."/>
            <person name="Holub E."/>
            <person name="Studholme D.J."/>
            <person name="Maclean D."/>
            <person name="Jones J.D."/>
        </authorList>
    </citation>
    <scope>NUCLEOTIDE SEQUENCE</scope>
</reference>
<gene>
    <name evidence="1" type="primary">AlNc14C492G11922</name>
    <name evidence="1" type="ORF">ALNC14_134120</name>
</gene>
<protein>
    <submittedName>
        <fullName evidence="1">AlNc14C492G11922 protein</fullName>
    </submittedName>
</protein>
<evidence type="ECO:0000313" key="1">
    <source>
        <dbReference type="EMBL" id="CCA27268.1"/>
    </source>
</evidence>
<dbReference type="HOGENOM" id="CLU_2611014_0_0_1"/>
<dbReference type="AlphaFoldDB" id="F0X0H8"/>
<sequence length="79" mass="9017">MLAYWVIINGVRDKKIFNQSKLKRVSDVEGKGERYGTTLYKYYLLPLHDLKKKGVVIFKLSGRGHKSSTITEASNTGRL</sequence>